<comment type="caution">
    <text evidence="4">The sequence shown here is derived from an EMBL/GenBank/DDBJ whole genome shotgun (WGS) entry which is preliminary data.</text>
</comment>
<keyword evidence="2" id="KW-1133">Transmembrane helix</keyword>
<proteinExistence type="predicted"/>
<feature type="transmembrane region" description="Helical" evidence="2">
    <location>
        <begin position="332"/>
        <end position="350"/>
    </location>
</feature>
<reference evidence="4" key="1">
    <citation type="submission" date="2020-01" db="EMBL/GenBank/DDBJ databases">
        <title>Identification and distribution of gene clusters putatively required for synthesis of sphingolipid metabolism inhibitors in phylogenetically diverse species of the filamentous fungus Fusarium.</title>
        <authorList>
            <person name="Kim H.-S."/>
            <person name="Busman M."/>
            <person name="Brown D.W."/>
            <person name="Divon H."/>
            <person name="Uhlig S."/>
            <person name="Proctor R.H."/>
        </authorList>
    </citation>
    <scope>NUCLEOTIDE SEQUENCE</scope>
    <source>
        <strain evidence="4">NRRL 53441</strain>
    </source>
</reference>
<keyword evidence="3" id="KW-0732">Signal</keyword>
<gene>
    <name evidence="4" type="ORF">F53441_12426</name>
</gene>
<evidence type="ECO:0000313" key="4">
    <source>
        <dbReference type="EMBL" id="KAF4439925.1"/>
    </source>
</evidence>
<evidence type="ECO:0000256" key="1">
    <source>
        <dbReference type="SAM" id="MobiDB-lite"/>
    </source>
</evidence>
<feature type="chain" id="PRO_5034074751" description="Extracellular membrane protein CFEM domain-containing protein" evidence="3">
    <location>
        <begin position="22"/>
        <end position="351"/>
    </location>
</feature>
<name>A0A8H4JX46_9HYPO</name>
<sequence length="351" mass="39498">MRIISAIIAVVAFLDIYQANGKDLKCPGLRRNADKCRSNDSWGMEYQCMAEENGLKAIMNCVSIEGGAETYFCREKADGSLASPENYFEYDDDDWMGRGKVCITPRKALLSISRNYCIECSMTGILRHCPMNDPNFLECLCENHVSDAQLWCLSQCFNTTHDPPKCSGGLLKRHIAPLATRSGTVDDSTPWIQNDNLRFRVFSNGVFQYTLLDGKVRESLYTLPYTDTPYQAKGCSYGAVNRCYVSPVSNKKYCWIMCLREEDKDYTPAPKPTYGRFTETSQAPEQSKTLRHASHTQSSVSVGRIEVPTQHFQDDENEDKQGKKGSTGCQNVTLSLTFMLFILAITILAMN</sequence>
<evidence type="ECO:0000313" key="5">
    <source>
        <dbReference type="Proteomes" id="UP000605986"/>
    </source>
</evidence>
<protein>
    <recommendedName>
        <fullName evidence="6">Extracellular membrane protein CFEM domain-containing protein</fullName>
    </recommendedName>
</protein>
<keyword evidence="5" id="KW-1185">Reference proteome</keyword>
<organism evidence="4 5">
    <name type="scientific">Fusarium austroafricanum</name>
    <dbReference type="NCBI Taxonomy" id="2364996"/>
    <lineage>
        <taxon>Eukaryota</taxon>
        <taxon>Fungi</taxon>
        <taxon>Dikarya</taxon>
        <taxon>Ascomycota</taxon>
        <taxon>Pezizomycotina</taxon>
        <taxon>Sordariomycetes</taxon>
        <taxon>Hypocreomycetidae</taxon>
        <taxon>Hypocreales</taxon>
        <taxon>Nectriaceae</taxon>
        <taxon>Fusarium</taxon>
        <taxon>Fusarium concolor species complex</taxon>
    </lineage>
</organism>
<feature type="compositionally biased region" description="Polar residues" evidence="1">
    <location>
        <begin position="278"/>
        <end position="287"/>
    </location>
</feature>
<dbReference type="EMBL" id="JAADJG010000670">
    <property type="protein sequence ID" value="KAF4439925.1"/>
    <property type="molecule type" value="Genomic_DNA"/>
</dbReference>
<dbReference type="Proteomes" id="UP000605986">
    <property type="component" value="Unassembled WGS sequence"/>
</dbReference>
<feature type="region of interest" description="Disordered" evidence="1">
    <location>
        <begin position="269"/>
        <end position="327"/>
    </location>
</feature>
<evidence type="ECO:0000256" key="3">
    <source>
        <dbReference type="SAM" id="SignalP"/>
    </source>
</evidence>
<keyword evidence="2" id="KW-0812">Transmembrane</keyword>
<evidence type="ECO:0008006" key="6">
    <source>
        <dbReference type="Google" id="ProtNLM"/>
    </source>
</evidence>
<feature type="signal peptide" evidence="3">
    <location>
        <begin position="1"/>
        <end position="21"/>
    </location>
</feature>
<evidence type="ECO:0000256" key="2">
    <source>
        <dbReference type="SAM" id="Phobius"/>
    </source>
</evidence>
<keyword evidence="2" id="KW-0472">Membrane</keyword>
<accession>A0A8H4JX46</accession>
<dbReference type="AlphaFoldDB" id="A0A8H4JX46"/>